<feature type="domain" description="C2H2-type" evidence="9">
    <location>
        <begin position="32"/>
        <end position="61"/>
    </location>
</feature>
<reference evidence="11" key="1">
    <citation type="submission" date="2015-02" db="EMBL/GenBank/DDBJ databases">
        <title>Genome sequencing for Strongylocentrotus purpuratus.</title>
        <authorList>
            <person name="Murali S."/>
            <person name="Liu Y."/>
            <person name="Vee V."/>
            <person name="English A."/>
            <person name="Wang M."/>
            <person name="Skinner E."/>
            <person name="Han Y."/>
            <person name="Muzny D.M."/>
            <person name="Worley K.C."/>
            <person name="Gibbs R.A."/>
        </authorList>
    </citation>
    <scope>NUCLEOTIDE SEQUENCE</scope>
</reference>
<dbReference type="FunFam" id="3.30.160.60:FF:004940">
    <property type="match status" value="1"/>
</dbReference>
<evidence type="ECO:0000313" key="10">
    <source>
        <dbReference type="EnsemblMetazoa" id="XP_030836216"/>
    </source>
</evidence>
<feature type="compositionally biased region" description="Basic and acidic residues" evidence="8">
    <location>
        <begin position="305"/>
        <end position="315"/>
    </location>
</feature>
<organism evidence="10 11">
    <name type="scientific">Strongylocentrotus purpuratus</name>
    <name type="common">Purple sea urchin</name>
    <dbReference type="NCBI Taxonomy" id="7668"/>
    <lineage>
        <taxon>Eukaryota</taxon>
        <taxon>Metazoa</taxon>
        <taxon>Echinodermata</taxon>
        <taxon>Eleutherozoa</taxon>
        <taxon>Echinozoa</taxon>
        <taxon>Echinoidea</taxon>
        <taxon>Euechinoidea</taxon>
        <taxon>Echinacea</taxon>
        <taxon>Camarodonta</taxon>
        <taxon>Echinidea</taxon>
        <taxon>Strongylocentrotidae</taxon>
        <taxon>Strongylocentrotus</taxon>
    </lineage>
</organism>
<dbReference type="PANTHER" id="PTHR24393">
    <property type="entry name" value="ZINC FINGER PROTEIN"/>
    <property type="match status" value="1"/>
</dbReference>
<dbReference type="FunFam" id="3.30.160.60:FF:001102">
    <property type="entry name" value="Transcription factor IIIA"/>
    <property type="match status" value="1"/>
</dbReference>
<dbReference type="GO" id="GO:0000978">
    <property type="term" value="F:RNA polymerase II cis-regulatory region sequence-specific DNA binding"/>
    <property type="evidence" value="ECO:0000318"/>
    <property type="project" value="GO_Central"/>
</dbReference>
<feature type="domain" description="C2H2-type" evidence="9">
    <location>
        <begin position="92"/>
        <end position="121"/>
    </location>
</feature>
<dbReference type="Gene3D" id="3.30.160.60">
    <property type="entry name" value="Classic Zinc Finger"/>
    <property type="match status" value="7"/>
</dbReference>
<dbReference type="OMA" id="MMVHATE"/>
<dbReference type="GO" id="GO:0001228">
    <property type="term" value="F:DNA-binding transcription activator activity, RNA polymerase II-specific"/>
    <property type="evidence" value="ECO:0000318"/>
    <property type="project" value="GO_Central"/>
</dbReference>
<dbReference type="SUPFAM" id="SSF57667">
    <property type="entry name" value="beta-beta-alpha zinc fingers"/>
    <property type="match status" value="5"/>
</dbReference>
<feature type="domain" description="C2H2-type" evidence="9">
    <location>
        <begin position="177"/>
        <end position="204"/>
    </location>
</feature>
<dbReference type="CTD" id="2971"/>
<keyword evidence="2" id="KW-0479">Metal-binding</keyword>
<comment type="subcellular location">
    <subcellularLocation>
        <location evidence="1">Nucleus</location>
    </subcellularLocation>
</comment>
<feature type="domain" description="C2H2-type" evidence="9">
    <location>
        <begin position="206"/>
        <end position="236"/>
    </location>
</feature>
<dbReference type="OrthoDB" id="2687452at2759"/>
<dbReference type="AlphaFoldDB" id="A0A7M7NKP1"/>
<evidence type="ECO:0000256" key="8">
    <source>
        <dbReference type="SAM" id="MobiDB-lite"/>
    </source>
</evidence>
<dbReference type="GeneID" id="576102"/>
<dbReference type="Pfam" id="PF22110">
    <property type="entry name" value="TFIIIA_zf-C2H2"/>
    <property type="match status" value="1"/>
</dbReference>
<proteinExistence type="predicted"/>
<feature type="compositionally biased region" description="Polar residues" evidence="8">
    <location>
        <begin position="396"/>
        <end position="467"/>
    </location>
</feature>
<dbReference type="Pfam" id="PF00096">
    <property type="entry name" value="zf-C2H2"/>
    <property type="match status" value="4"/>
</dbReference>
<dbReference type="PROSITE" id="PS00028">
    <property type="entry name" value="ZINC_FINGER_C2H2_1"/>
    <property type="match status" value="9"/>
</dbReference>
<feature type="domain" description="C2H2-type" evidence="9">
    <location>
        <begin position="237"/>
        <end position="261"/>
    </location>
</feature>
<feature type="compositionally biased region" description="Low complexity" evidence="8">
    <location>
        <begin position="345"/>
        <end position="355"/>
    </location>
</feature>
<evidence type="ECO:0000256" key="7">
    <source>
        <dbReference type="PROSITE-ProRule" id="PRU00042"/>
    </source>
</evidence>
<keyword evidence="6" id="KW-0539">Nucleus</keyword>
<dbReference type="SMART" id="SM00355">
    <property type="entry name" value="ZnF_C2H2"/>
    <property type="match status" value="9"/>
</dbReference>
<keyword evidence="4 7" id="KW-0863">Zinc-finger</keyword>
<dbReference type="EnsemblMetazoa" id="XM_030980356">
    <property type="protein sequence ID" value="XP_030836216"/>
    <property type="gene ID" value="LOC576102"/>
</dbReference>
<keyword evidence="11" id="KW-1185">Reference proteome</keyword>
<dbReference type="PANTHER" id="PTHR24393:SF34">
    <property type="entry name" value="PR_SET DOMAIN 13"/>
    <property type="match status" value="1"/>
</dbReference>
<keyword evidence="5" id="KW-0862">Zinc</keyword>
<feature type="domain" description="C2H2-type" evidence="9">
    <location>
        <begin position="2"/>
        <end position="31"/>
    </location>
</feature>
<name>A0A7M7NKP1_STRPU</name>
<dbReference type="InterPro" id="IPR013087">
    <property type="entry name" value="Znf_C2H2_type"/>
</dbReference>
<accession>A0A7M7NKP1</accession>
<feature type="domain" description="C2H2-type" evidence="9">
    <location>
        <begin position="122"/>
        <end position="148"/>
    </location>
</feature>
<dbReference type="InterPro" id="IPR054599">
    <property type="entry name" value="TFIIIA_Zfn-C2H2"/>
</dbReference>
<dbReference type="RefSeq" id="XP_030836216.1">
    <property type="nucleotide sequence ID" value="XM_030980356.1"/>
</dbReference>
<evidence type="ECO:0000256" key="4">
    <source>
        <dbReference type="ARBA" id="ARBA00022771"/>
    </source>
</evidence>
<dbReference type="InterPro" id="IPR036236">
    <property type="entry name" value="Znf_C2H2_sf"/>
</dbReference>
<evidence type="ECO:0000256" key="5">
    <source>
        <dbReference type="ARBA" id="ARBA00022833"/>
    </source>
</evidence>
<evidence type="ECO:0000259" key="9">
    <source>
        <dbReference type="PROSITE" id="PS50157"/>
    </source>
</evidence>
<dbReference type="Proteomes" id="UP000007110">
    <property type="component" value="Unassembled WGS sequence"/>
</dbReference>
<dbReference type="KEGG" id="spu:576102"/>
<dbReference type="GO" id="GO:0005634">
    <property type="term" value="C:nucleus"/>
    <property type="evidence" value="ECO:0000318"/>
    <property type="project" value="GO_Central"/>
</dbReference>
<feature type="domain" description="C2H2-type" evidence="9">
    <location>
        <begin position="149"/>
        <end position="178"/>
    </location>
</feature>
<dbReference type="PROSITE" id="PS50157">
    <property type="entry name" value="ZINC_FINGER_C2H2_2"/>
    <property type="match status" value="9"/>
</dbReference>
<feature type="region of interest" description="Disordered" evidence="8">
    <location>
        <begin position="374"/>
        <end position="484"/>
    </location>
</feature>
<evidence type="ECO:0000256" key="6">
    <source>
        <dbReference type="ARBA" id="ARBA00023242"/>
    </source>
</evidence>
<dbReference type="GO" id="GO:0006357">
    <property type="term" value="P:regulation of transcription by RNA polymerase II"/>
    <property type="evidence" value="ECO:0000318"/>
    <property type="project" value="GO_Central"/>
</dbReference>
<evidence type="ECO:0000256" key="1">
    <source>
        <dbReference type="ARBA" id="ARBA00004123"/>
    </source>
</evidence>
<protein>
    <recommendedName>
        <fullName evidence="9">C2H2-type domain-containing protein</fullName>
    </recommendedName>
</protein>
<keyword evidence="3" id="KW-0677">Repeat</keyword>
<dbReference type="FunFam" id="3.30.160.60:FF:001500">
    <property type="entry name" value="Zinc finger protein 292"/>
    <property type="match status" value="1"/>
</dbReference>
<feature type="domain" description="C2H2-type" evidence="9">
    <location>
        <begin position="62"/>
        <end position="92"/>
    </location>
</feature>
<feature type="region of interest" description="Disordered" evidence="8">
    <location>
        <begin position="297"/>
        <end position="355"/>
    </location>
</feature>
<evidence type="ECO:0000256" key="3">
    <source>
        <dbReference type="ARBA" id="ARBA00022737"/>
    </source>
</evidence>
<evidence type="ECO:0000256" key="2">
    <source>
        <dbReference type="ARBA" id="ARBA00022723"/>
    </source>
</evidence>
<dbReference type="InParanoid" id="A0A7M7NKP1"/>
<feature type="compositionally biased region" description="Basic and acidic residues" evidence="8">
    <location>
        <begin position="381"/>
        <end position="390"/>
    </location>
</feature>
<evidence type="ECO:0000313" key="11">
    <source>
        <dbReference type="Proteomes" id="UP000007110"/>
    </source>
</evidence>
<dbReference type="GO" id="GO:0008270">
    <property type="term" value="F:zinc ion binding"/>
    <property type="evidence" value="ECO:0007669"/>
    <property type="project" value="UniProtKB-KW"/>
</dbReference>
<reference evidence="10" key="2">
    <citation type="submission" date="2021-01" db="UniProtKB">
        <authorList>
            <consortium name="EnsemblMetazoa"/>
        </authorList>
    </citation>
    <scope>IDENTIFICATION</scope>
</reference>
<sequence length="543" mass="61208">MYICTFEDCSANYNKKWKLIEHEAKHTGTNPFVCTHEGCTKAFTRQPHLQRHLSSHSSQNDLLCEEVGCGAAFSNKDNLKKHIKRVHQGRQYKCDYEGCGKTFHKHQHLTVHQYIHTNIKPFKCEEKDCEASFLIPSKLKRHMKVHKGYTCTREGCNEWFGKWSELTAHLTTHTIEFSCSECSMVFNKKHKLRNHMMVHATEREVFVCPMEDCDRRFIKRESLRLHISKFHKGARPFSCAHPGCMKTFSYKKSLVQHQVVHKPGYQKPPAKPRKRRSLASRIAGHVDLEGPDLLSSPFHTLTFDPGKDDSPKIPKMDTQLQLDIPGTSDSPKSRKMDTELQEETPSTSSPVPSCMPLATSSRCDCSKMDSQLQVDITDTSDSPKSRKMDTELQEEIPSTSSPVPSRMPSATSSRGDCSKMDSQLQVEITGTSDSPKSPSMDTELQEEIPSTSSSVPSCMPLANSSKGDCSKAVTHKPKSSQDDETDLDKYAANILLAMQGLEYISPDFDGSMDKRFSEIADHGETSLEKDCCFTNNERIAGKN</sequence>